<comment type="caution">
    <text evidence="2">The sequence shown here is derived from an EMBL/GenBank/DDBJ whole genome shotgun (WGS) entry which is preliminary data.</text>
</comment>
<feature type="compositionally biased region" description="Low complexity" evidence="1">
    <location>
        <begin position="1"/>
        <end position="21"/>
    </location>
</feature>
<name>A0A9Q3I9Q0_9BASI</name>
<feature type="region of interest" description="Disordered" evidence="1">
    <location>
        <begin position="1"/>
        <end position="29"/>
    </location>
</feature>
<accession>A0A9Q3I9Q0</accession>
<dbReference type="EMBL" id="AVOT02037578">
    <property type="protein sequence ID" value="MBW0532272.1"/>
    <property type="molecule type" value="Genomic_DNA"/>
</dbReference>
<reference evidence="2" key="1">
    <citation type="submission" date="2021-03" db="EMBL/GenBank/DDBJ databases">
        <title>Draft genome sequence of rust myrtle Austropuccinia psidii MF-1, a brazilian biotype.</title>
        <authorList>
            <person name="Quecine M.C."/>
            <person name="Pachon D.M.R."/>
            <person name="Bonatelli M.L."/>
            <person name="Correr F.H."/>
            <person name="Franceschini L.M."/>
            <person name="Leite T.F."/>
            <person name="Margarido G.R.A."/>
            <person name="Almeida C.A."/>
            <person name="Ferrarezi J.A."/>
            <person name="Labate C.A."/>
        </authorList>
    </citation>
    <scope>NUCLEOTIDE SEQUENCE</scope>
    <source>
        <strain evidence="2">MF-1</strain>
    </source>
</reference>
<keyword evidence="3" id="KW-1185">Reference proteome</keyword>
<sequence length="76" mass="8126">MSHKYTPAPAHTHAHAMANAPTPAPAEGGSTCVTHKWLIPLDIRPSHAFAFVGMCYTHAPAALCSRLQPCHPLMLS</sequence>
<proteinExistence type="predicted"/>
<evidence type="ECO:0000313" key="2">
    <source>
        <dbReference type="EMBL" id="MBW0532272.1"/>
    </source>
</evidence>
<protein>
    <submittedName>
        <fullName evidence="2">Uncharacterized protein</fullName>
    </submittedName>
</protein>
<organism evidence="2 3">
    <name type="scientific">Austropuccinia psidii MF-1</name>
    <dbReference type="NCBI Taxonomy" id="1389203"/>
    <lineage>
        <taxon>Eukaryota</taxon>
        <taxon>Fungi</taxon>
        <taxon>Dikarya</taxon>
        <taxon>Basidiomycota</taxon>
        <taxon>Pucciniomycotina</taxon>
        <taxon>Pucciniomycetes</taxon>
        <taxon>Pucciniales</taxon>
        <taxon>Sphaerophragmiaceae</taxon>
        <taxon>Austropuccinia</taxon>
    </lineage>
</organism>
<dbReference type="Proteomes" id="UP000765509">
    <property type="component" value="Unassembled WGS sequence"/>
</dbReference>
<evidence type="ECO:0000256" key="1">
    <source>
        <dbReference type="SAM" id="MobiDB-lite"/>
    </source>
</evidence>
<evidence type="ECO:0000313" key="3">
    <source>
        <dbReference type="Proteomes" id="UP000765509"/>
    </source>
</evidence>
<dbReference type="AlphaFoldDB" id="A0A9Q3I9Q0"/>
<gene>
    <name evidence="2" type="ORF">O181_071987</name>
</gene>